<dbReference type="InterPro" id="IPR007492">
    <property type="entry name" value="LytTR_DNA-bd_dom"/>
</dbReference>
<name>A0A8J7CQ40_9PROT</name>
<dbReference type="PROSITE" id="PS50930">
    <property type="entry name" value="HTH_LYTTR"/>
    <property type="match status" value="1"/>
</dbReference>
<accession>A0A8J7CQ40</accession>
<evidence type="ECO:0000256" key="2">
    <source>
        <dbReference type="SAM" id="Phobius"/>
    </source>
</evidence>
<dbReference type="GO" id="GO:0003677">
    <property type="term" value="F:DNA binding"/>
    <property type="evidence" value="ECO:0007669"/>
    <property type="project" value="InterPro"/>
</dbReference>
<keyword evidence="2" id="KW-0472">Membrane</keyword>
<evidence type="ECO:0000259" key="3">
    <source>
        <dbReference type="PROSITE" id="PS50930"/>
    </source>
</evidence>
<feature type="region of interest" description="Disordered" evidence="1">
    <location>
        <begin position="311"/>
        <end position="338"/>
    </location>
</feature>
<dbReference type="EMBL" id="JACZHT010000001">
    <property type="protein sequence ID" value="MBE1236435.1"/>
    <property type="molecule type" value="Genomic_DNA"/>
</dbReference>
<dbReference type="Proteomes" id="UP000631034">
    <property type="component" value="Unassembled WGS sequence"/>
</dbReference>
<feature type="transmembrane region" description="Helical" evidence="2">
    <location>
        <begin position="74"/>
        <end position="99"/>
    </location>
</feature>
<reference evidence="4" key="1">
    <citation type="submission" date="2020-10" db="EMBL/GenBank/DDBJ databases">
        <title>Genome sequence of the unusual species of purple photosynthetic bacteria, Phaeovibrio sulfidiphilus DSM 23193, type strain.</title>
        <authorList>
            <person name="Kyndt J.A."/>
            <person name="Meyer T.E."/>
        </authorList>
    </citation>
    <scope>NUCLEOTIDE SEQUENCE</scope>
    <source>
        <strain evidence="4">DSM 23193</strain>
    </source>
</reference>
<keyword evidence="2" id="KW-0812">Transmembrane</keyword>
<dbReference type="SMART" id="SM00850">
    <property type="entry name" value="LytTR"/>
    <property type="match status" value="1"/>
</dbReference>
<dbReference type="AlphaFoldDB" id="A0A8J7CQ40"/>
<keyword evidence="5" id="KW-1185">Reference proteome</keyword>
<feature type="transmembrane region" description="Helical" evidence="2">
    <location>
        <begin position="105"/>
        <end position="127"/>
    </location>
</feature>
<gene>
    <name evidence="4" type="ORF">IHV25_02040</name>
</gene>
<dbReference type="Pfam" id="PF04397">
    <property type="entry name" value="LytTR"/>
    <property type="match status" value="1"/>
</dbReference>
<feature type="transmembrane region" description="Helical" evidence="2">
    <location>
        <begin position="45"/>
        <end position="67"/>
    </location>
</feature>
<organism evidence="4 5">
    <name type="scientific">Phaeovibrio sulfidiphilus</name>
    <dbReference type="NCBI Taxonomy" id="1220600"/>
    <lineage>
        <taxon>Bacteria</taxon>
        <taxon>Pseudomonadati</taxon>
        <taxon>Pseudomonadota</taxon>
        <taxon>Alphaproteobacteria</taxon>
        <taxon>Rhodospirillales</taxon>
        <taxon>Rhodospirillaceae</taxon>
        <taxon>Phaeovibrio</taxon>
    </lineage>
</organism>
<keyword evidence="2" id="KW-1133">Transmembrane helix</keyword>
<protein>
    <submittedName>
        <fullName evidence="4">LytTR family transcriptional regulator</fullName>
    </submittedName>
</protein>
<proteinExistence type="predicted"/>
<feature type="domain" description="HTH LytTR-type" evidence="3">
    <location>
        <begin position="222"/>
        <end position="309"/>
    </location>
</feature>
<comment type="caution">
    <text evidence="4">The sequence shown here is derived from an EMBL/GenBank/DDBJ whole genome shotgun (WGS) entry which is preliminary data.</text>
</comment>
<evidence type="ECO:0000313" key="5">
    <source>
        <dbReference type="Proteomes" id="UP000631034"/>
    </source>
</evidence>
<dbReference type="RefSeq" id="WP_192533296.1">
    <property type="nucleotide sequence ID" value="NZ_JACZHT010000001.1"/>
</dbReference>
<sequence>MPPFRMTRLLVCSICAAALFPLAALFLSFAGLVPAGLDPAVRVAPWAGFGALAGAASYLCLCVSAMLVRSTRVLGLAVAALAALLCTGPLALAVFALGLVQGITVGRALAGVYALAFGLSLVILWGLERRPLLRPRAVWAALSAGIPLRARPGRRARARLNKKILAGDLRSRPRDRRAFFFPEEFEGAGAVFPPAARGQGGLQPEADTGCLRSMPPGLEGPVLALCSEDHYVRVFAFGGNGALLRRFSDAVRELGADAGMQVHRRWWVARGAVEAVIREDRSVALRLTNGLVVPVSRARQKEVEEAGWLLAAPGPSPAGRFGSSEHTGHGAPPVPPRL</sequence>
<evidence type="ECO:0000256" key="1">
    <source>
        <dbReference type="SAM" id="MobiDB-lite"/>
    </source>
</evidence>
<evidence type="ECO:0000313" key="4">
    <source>
        <dbReference type="EMBL" id="MBE1236435.1"/>
    </source>
</evidence>